<dbReference type="InterPro" id="IPR000626">
    <property type="entry name" value="Ubiquitin-like_dom"/>
</dbReference>
<protein>
    <recommendedName>
        <fullName evidence="4">Ubiquitin-like domain-containing protein</fullName>
    </recommendedName>
</protein>
<keyword evidence="2" id="KW-1017">Isopeptide bond</keyword>
<evidence type="ECO:0000256" key="3">
    <source>
        <dbReference type="ARBA" id="ARBA00022786"/>
    </source>
</evidence>
<dbReference type="Gene3D" id="3.10.20.90">
    <property type="entry name" value="Phosphatidylinositol 3-kinase Catalytic Subunit, Chain A, domain 1"/>
    <property type="match status" value="1"/>
</dbReference>
<dbReference type="SUPFAM" id="SSF54236">
    <property type="entry name" value="Ubiquitin-like"/>
    <property type="match status" value="1"/>
</dbReference>
<keyword evidence="3" id="KW-0833">Ubl conjugation pathway</keyword>
<evidence type="ECO:0000313" key="5">
    <source>
        <dbReference type="EMBL" id="PWA31514.1"/>
    </source>
</evidence>
<dbReference type="PANTHER" id="PTHR10562">
    <property type="entry name" value="SMALL UBIQUITIN-RELATED MODIFIER"/>
    <property type="match status" value="1"/>
</dbReference>
<evidence type="ECO:0000256" key="1">
    <source>
        <dbReference type="ARBA" id="ARBA00009185"/>
    </source>
</evidence>
<name>A0A315W715_GAMAF</name>
<accession>A0A315W715</accession>
<keyword evidence="6" id="KW-1185">Reference proteome</keyword>
<dbReference type="STRING" id="33528.ENSGAFP00000014295"/>
<organism evidence="5 6">
    <name type="scientific">Gambusia affinis</name>
    <name type="common">Western mosquitofish</name>
    <name type="synonym">Heterandria affinis</name>
    <dbReference type="NCBI Taxonomy" id="33528"/>
    <lineage>
        <taxon>Eukaryota</taxon>
        <taxon>Metazoa</taxon>
        <taxon>Chordata</taxon>
        <taxon>Craniata</taxon>
        <taxon>Vertebrata</taxon>
        <taxon>Euteleostomi</taxon>
        <taxon>Actinopterygii</taxon>
        <taxon>Neopterygii</taxon>
        <taxon>Teleostei</taxon>
        <taxon>Neoteleostei</taxon>
        <taxon>Acanthomorphata</taxon>
        <taxon>Ovalentaria</taxon>
        <taxon>Atherinomorphae</taxon>
        <taxon>Cyprinodontiformes</taxon>
        <taxon>Poeciliidae</taxon>
        <taxon>Poeciliinae</taxon>
        <taxon>Gambusia</taxon>
    </lineage>
</organism>
<dbReference type="SMART" id="SM00213">
    <property type="entry name" value="UBQ"/>
    <property type="match status" value="1"/>
</dbReference>
<evidence type="ECO:0000259" key="4">
    <source>
        <dbReference type="SMART" id="SM00213"/>
    </source>
</evidence>
<dbReference type="InterPro" id="IPR029071">
    <property type="entry name" value="Ubiquitin-like_domsf"/>
</dbReference>
<feature type="non-terminal residue" evidence="5">
    <location>
        <position position="1"/>
    </location>
</feature>
<dbReference type="FunFam" id="3.10.20.90:FF:000482">
    <property type="entry name" value="Small ubiquitin-related modifier 2"/>
    <property type="match status" value="1"/>
</dbReference>
<dbReference type="InterPro" id="IPR022617">
    <property type="entry name" value="Rad60/SUMO-like_dom"/>
</dbReference>
<evidence type="ECO:0000256" key="2">
    <source>
        <dbReference type="ARBA" id="ARBA00022499"/>
    </source>
</evidence>
<evidence type="ECO:0000313" key="6">
    <source>
        <dbReference type="Proteomes" id="UP000250572"/>
    </source>
</evidence>
<gene>
    <name evidence="5" type="ORF">CCH79_00002851</name>
</gene>
<dbReference type="EMBL" id="NHOQ01000293">
    <property type="protein sequence ID" value="PWA31514.1"/>
    <property type="molecule type" value="Genomic_DNA"/>
</dbReference>
<feature type="non-terminal residue" evidence="5">
    <location>
        <position position="76"/>
    </location>
</feature>
<proteinExistence type="inferred from homology"/>
<reference evidence="5 6" key="1">
    <citation type="journal article" date="2018" name="G3 (Bethesda)">
        <title>A High-Quality Reference Genome for the Invasive Mosquitofish Gambusia affinis Using a Chicago Library.</title>
        <authorList>
            <person name="Hoffberg S.L."/>
            <person name="Troendle N.J."/>
            <person name="Glenn T.C."/>
            <person name="Mahmud O."/>
            <person name="Louha S."/>
            <person name="Chalopin D."/>
            <person name="Bennetzen J.L."/>
            <person name="Mauricio R."/>
        </authorList>
    </citation>
    <scope>NUCLEOTIDE SEQUENCE [LARGE SCALE GENOMIC DNA]</scope>
    <source>
        <strain evidence="5">NE01/NJP1002.9</strain>
        <tissue evidence="5">Muscle</tissue>
    </source>
</reference>
<dbReference type="AlphaFoldDB" id="A0A315W715"/>
<dbReference type="Pfam" id="PF11976">
    <property type="entry name" value="Rad60-SLD"/>
    <property type="match status" value="1"/>
</dbReference>
<sequence>EGVKTENDHINLKVAGQDGSVVQFKIKRHTPLSKLMKAYCERQGLSIRQIRFRFDGQPINETDTPAQVRKAQRYTL</sequence>
<feature type="domain" description="Ubiquitin-like" evidence="4">
    <location>
        <begin position="10"/>
        <end position="76"/>
    </location>
</feature>
<comment type="similarity">
    <text evidence="1">Belongs to the ubiquitin family. SUMO subfamily.</text>
</comment>
<dbReference type="Proteomes" id="UP000250572">
    <property type="component" value="Unassembled WGS sequence"/>
</dbReference>
<comment type="caution">
    <text evidence="5">The sequence shown here is derived from an EMBL/GenBank/DDBJ whole genome shotgun (WGS) entry which is preliminary data.</text>
</comment>